<feature type="domain" description="J" evidence="4">
    <location>
        <begin position="1"/>
        <end position="88"/>
    </location>
</feature>
<evidence type="ECO:0000259" key="4">
    <source>
        <dbReference type="SMART" id="SM00271"/>
    </source>
</evidence>
<evidence type="ECO:0000313" key="5">
    <source>
        <dbReference type="EMBL" id="RJG18530.1"/>
    </source>
</evidence>
<dbReference type="Gene3D" id="1.10.287.110">
    <property type="entry name" value="DnaJ domain"/>
    <property type="match status" value="1"/>
</dbReference>
<protein>
    <recommendedName>
        <fullName evidence="4">J domain-containing protein</fullName>
    </recommendedName>
</protein>
<keyword evidence="3" id="KW-0472">Membrane</keyword>
<dbReference type="InterPro" id="IPR001623">
    <property type="entry name" value="DnaJ_domain"/>
</dbReference>
<accession>A0A418XZT3</accession>
<dbReference type="SUPFAM" id="SSF46565">
    <property type="entry name" value="Chaperone J-domain"/>
    <property type="match status" value="1"/>
</dbReference>
<keyword evidence="6" id="KW-1185">Reference proteome</keyword>
<sequence length="396" mass="45064">MDRWGILELEPTSDARAIKRAYARQLKQTRPDEQPEAFQRLHEAYKQALAHAARQSSAQQPCAAPLGEQNTTPETLASWTLTLSDTTTTGSDTVQTETQQAEDILAPLLQRCEALMAEHHGARQPQYWNFLLQQPLFLDDDCHRRFARRLFDLIIAHEAAILGGDTRRTPMSPAVLFSLDNLFFWSSLEADAFRGHDRVMLESLFSRIDDAQQTQPFAGVRGGKKRIAHQPLVSHPSEFALANPLLRGLAMVVDVVMLGLVLKSLFNISWVDTHFSHLRPQGDDMLLLIPIYLLFAALCELSPLRAAPAPWLFGLRVMTRTFKPVTLRHVLRRAAFLLCLPLMLYLNQWALGLNTLVLLVMFINLFLQGDLLQDRFSGTRIINWPETRNRQRERRG</sequence>
<dbReference type="InterPro" id="IPR036869">
    <property type="entry name" value="J_dom_sf"/>
</dbReference>
<comment type="caution">
    <text evidence="5">The sequence shown here is derived from an EMBL/GenBank/DDBJ whole genome shotgun (WGS) entry which is preliminary data.</text>
</comment>
<dbReference type="RefSeq" id="WP_119917892.1">
    <property type="nucleotide sequence ID" value="NZ_CAXGPP010000003.1"/>
</dbReference>
<dbReference type="EMBL" id="QYYA01000002">
    <property type="protein sequence ID" value="RJG18530.1"/>
    <property type="molecule type" value="Genomic_DNA"/>
</dbReference>
<evidence type="ECO:0000313" key="6">
    <source>
        <dbReference type="Proteomes" id="UP000283734"/>
    </source>
</evidence>
<name>A0A418XZT3_9GAMM</name>
<keyword evidence="1" id="KW-0143">Chaperone</keyword>
<dbReference type="SMART" id="SM00271">
    <property type="entry name" value="DnaJ"/>
    <property type="match status" value="1"/>
</dbReference>
<dbReference type="OrthoDB" id="5524449at2"/>
<keyword evidence="3" id="KW-1133">Transmembrane helix</keyword>
<keyword evidence="3" id="KW-0812">Transmembrane</keyword>
<evidence type="ECO:0000256" key="2">
    <source>
        <dbReference type="SAM" id="MobiDB-lite"/>
    </source>
</evidence>
<organism evidence="5 6">
    <name type="scientific">Alcanivorax profundi</name>
    <dbReference type="NCBI Taxonomy" id="2338368"/>
    <lineage>
        <taxon>Bacteria</taxon>
        <taxon>Pseudomonadati</taxon>
        <taxon>Pseudomonadota</taxon>
        <taxon>Gammaproteobacteria</taxon>
        <taxon>Oceanospirillales</taxon>
        <taxon>Alcanivoracaceae</taxon>
        <taxon>Alcanivorax</taxon>
    </lineage>
</organism>
<evidence type="ECO:0000256" key="3">
    <source>
        <dbReference type="SAM" id="Phobius"/>
    </source>
</evidence>
<feature type="transmembrane region" description="Helical" evidence="3">
    <location>
        <begin position="349"/>
        <end position="367"/>
    </location>
</feature>
<gene>
    <name evidence="5" type="ORF">D4A39_08675</name>
</gene>
<dbReference type="Proteomes" id="UP000283734">
    <property type="component" value="Unassembled WGS sequence"/>
</dbReference>
<proteinExistence type="predicted"/>
<reference evidence="5 6" key="1">
    <citation type="submission" date="2018-09" db="EMBL/GenBank/DDBJ databases">
        <title>Alcanivorax profundi sp. nov., isolated from 1000 m-depth seawater of the Mariana Trench.</title>
        <authorList>
            <person name="Liu J."/>
        </authorList>
    </citation>
    <scope>NUCLEOTIDE SEQUENCE [LARGE SCALE GENOMIC DNA]</scope>
    <source>
        <strain evidence="5 6">MTEO17</strain>
    </source>
</reference>
<feature type="region of interest" description="Disordered" evidence="2">
    <location>
        <begin position="52"/>
        <end position="71"/>
    </location>
</feature>
<dbReference type="CDD" id="cd06257">
    <property type="entry name" value="DnaJ"/>
    <property type="match status" value="1"/>
</dbReference>
<dbReference type="AlphaFoldDB" id="A0A418XZT3"/>
<evidence type="ECO:0000256" key="1">
    <source>
        <dbReference type="ARBA" id="ARBA00023186"/>
    </source>
</evidence>